<name>A0A6J6M2T7_9ZZZZ</name>
<reference evidence="1" key="1">
    <citation type="submission" date="2020-05" db="EMBL/GenBank/DDBJ databases">
        <authorList>
            <person name="Chiriac C."/>
            <person name="Salcher M."/>
            <person name="Ghai R."/>
            <person name="Kavagutti S V."/>
        </authorList>
    </citation>
    <scope>NUCLEOTIDE SEQUENCE</scope>
</reference>
<accession>A0A6J6M2T7</accession>
<proteinExistence type="predicted"/>
<dbReference type="AlphaFoldDB" id="A0A6J6M2T7"/>
<dbReference type="EMBL" id="CAEZWR010000104">
    <property type="protein sequence ID" value="CAB4668286.1"/>
    <property type="molecule type" value="Genomic_DNA"/>
</dbReference>
<organism evidence="1">
    <name type="scientific">freshwater metagenome</name>
    <dbReference type="NCBI Taxonomy" id="449393"/>
    <lineage>
        <taxon>unclassified sequences</taxon>
        <taxon>metagenomes</taxon>
        <taxon>ecological metagenomes</taxon>
    </lineage>
</organism>
<evidence type="ECO:0000313" key="1">
    <source>
        <dbReference type="EMBL" id="CAB4668286.1"/>
    </source>
</evidence>
<protein>
    <submittedName>
        <fullName evidence="1">Unannotated protein</fullName>
    </submittedName>
</protein>
<sequence length="105" mass="11824">MVDEFLELDYLPDIFKVTDTNDGHRIIEHDFLASHKLGYIDAWANGHLHLATRGQHVSRCGINGIKERRKTSRWCTGAIQLALEIDNLLAGITQSPNQTCVVILL</sequence>
<gene>
    <name evidence="1" type="ORF">UFOPK2282_00937</name>
</gene>